<keyword evidence="1" id="KW-1133">Transmembrane helix</keyword>
<reference evidence="2" key="1">
    <citation type="submission" date="2019-08" db="EMBL/GenBank/DDBJ databases">
        <authorList>
            <person name="Kucharzyk K."/>
            <person name="Murdoch R.W."/>
            <person name="Higgins S."/>
            <person name="Loffler F."/>
        </authorList>
    </citation>
    <scope>NUCLEOTIDE SEQUENCE</scope>
</reference>
<keyword evidence="1" id="KW-0472">Membrane</keyword>
<dbReference type="EMBL" id="VSSQ01059432">
    <property type="protein sequence ID" value="MPN12991.1"/>
    <property type="molecule type" value="Genomic_DNA"/>
</dbReference>
<feature type="transmembrane region" description="Helical" evidence="1">
    <location>
        <begin position="12"/>
        <end position="39"/>
    </location>
</feature>
<protein>
    <submittedName>
        <fullName evidence="2">Uncharacterized protein</fullName>
    </submittedName>
</protein>
<name>A0A645FF43_9ZZZZ</name>
<evidence type="ECO:0000313" key="2">
    <source>
        <dbReference type="EMBL" id="MPN12991.1"/>
    </source>
</evidence>
<feature type="transmembrane region" description="Helical" evidence="1">
    <location>
        <begin position="75"/>
        <end position="94"/>
    </location>
</feature>
<dbReference type="AlphaFoldDB" id="A0A645FF43"/>
<sequence>MNLFGYRNGAKVFSLEGICSLLAVLGIFLAIGFSLWYFFKKSGNEPYSKRFVATIFFGALIIESLVFLITGNYFIHYYTPVYVLIVLLIAVLLDEFPKRSIRMPRICAAVMLFAFVLSGAVTTNFLVKKPEGYATRYEGLSYSNINQVDQIKPAARYLADHGYTYGYAYYWDSSIVTELTDGKVEICAIVEPPNITYSFANTKKAFWDINYHQGKTFLLLEKDDTSWQEYPILEGGTQIYADDYYKIIEYPAPIPFERSPFSE</sequence>
<keyword evidence="1" id="KW-0812">Transmembrane</keyword>
<evidence type="ECO:0000256" key="1">
    <source>
        <dbReference type="SAM" id="Phobius"/>
    </source>
</evidence>
<organism evidence="2">
    <name type="scientific">bioreactor metagenome</name>
    <dbReference type="NCBI Taxonomy" id="1076179"/>
    <lineage>
        <taxon>unclassified sequences</taxon>
        <taxon>metagenomes</taxon>
        <taxon>ecological metagenomes</taxon>
    </lineage>
</organism>
<comment type="caution">
    <text evidence="2">The sequence shown here is derived from an EMBL/GenBank/DDBJ whole genome shotgun (WGS) entry which is preliminary data.</text>
</comment>
<feature type="transmembrane region" description="Helical" evidence="1">
    <location>
        <begin position="51"/>
        <end position="69"/>
    </location>
</feature>
<proteinExistence type="predicted"/>
<feature type="transmembrane region" description="Helical" evidence="1">
    <location>
        <begin position="106"/>
        <end position="127"/>
    </location>
</feature>
<accession>A0A645FF43</accession>
<gene>
    <name evidence="2" type="ORF">SDC9_160311</name>
</gene>